<proteinExistence type="predicted"/>
<evidence type="ECO:0000313" key="1">
    <source>
        <dbReference type="EMBL" id="MBX42302.1"/>
    </source>
</evidence>
<organism evidence="1">
    <name type="scientific">Rhizophora mucronata</name>
    <name type="common">Asiatic mangrove</name>
    <dbReference type="NCBI Taxonomy" id="61149"/>
    <lineage>
        <taxon>Eukaryota</taxon>
        <taxon>Viridiplantae</taxon>
        <taxon>Streptophyta</taxon>
        <taxon>Embryophyta</taxon>
        <taxon>Tracheophyta</taxon>
        <taxon>Spermatophyta</taxon>
        <taxon>Magnoliopsida</taxon>
        <taxon>eudicotyledons</taxon>
        <taxon>Gunneridae</taxon>
        <taxon>Pentapetalae</taxon>
        <taxon>rosids</taxon>
        <taxon>fabids</taxon>
        <taxon>Malpighiales</taxon>
        <taxon>Rhizophoraceae</taxon>
        <taxon>Rhizophora</taxon>
    </lineage>
</organism>
<dbReference type="EMBL" id="GGEC01061818">
    <property type="protein sequence ID" value="MBX42302.1"/>
    <property type="molecule type" value="Transcribed_RNA"/>
</dbReference>
<sequence>MDLIELIELRRSTIQARDTTMVLIILNFMAAMLKSRAKAFLLGSQMPAMVRLMRATRTASTPIMFVVHHPMVGRW</sequence>
<dbReference type="AlphaFoldDB" id="A0A2P2NII4"/>
<accession>A0A2P2NII4</accession>
<name>A0A2P2NII4_RHIMU</name>
<reference evidence="1" key="1">
    <citation type="submission" date="2018-02" db="EMBL/GenBank/DDBJ databases">
        <title>Rhizophora mucronata_Transcriptome.</title>
        <authorList>
            <person name="Meera S.P."/>
            <person name="Sreeshan A."/>
            <person name="Augustine A."/>
        </authorList>
    </citation>
    <scope>NUCLEOTIDE SEQUENCE</scope>
    <source>
        <tissue evidence="1">Leaf</tissue>
    </source>
</reference>
<protein>
    <submittedName>
        <fullName evidence="1">Uncharacterized protein</fullName>
    </submittedName>
</protein>